<evidence type="ECO:0000313" key="1">
    <source>
        <dbReference type="EMBL" id="KGE20092.1"/>
    </source>
</evidence>
<protein>
    <recommendedName>
        <fullName evidence="3">GyrI-like small molecule binding domain-containing protein</fullName>
    </recommendedName>
</protein>
<evidence type="ECO:0000313" key="2">
    <source>
        <dbReference type="Proteomes" id="UP000029734"/>
    </source>
</evidence>
<accession>A0A098MEX3</accession>
<reference evidence="1 2" key="1">
    <citation type="submission" date="2014-08" db="EMBL/GenBank/DDBJ databases">
        <authorList>
            <person name="den Bakker H.C."/>
        </authorList>
    </citation>
    <scope>NUCLEOTIDE SEQUENCE [LARGE SCALE GENOMIC DNA]</scope>
    <source>
        <strain evidence="1 2">DSM 18334</strain>
    </source>
</reference>
<dbReference type="InterPro" id="IPR011256">
    <property type="entry name" value="Reg_factor_effector_dom_sf"/>
</dbReference>
<dbReference type="EMBL" id="JQCR01000002">
    <property type="protein sequence ID" value="KGE20092.1"/>
    <property type="molecule type" value="Genomic_DNA"/>
</dbReference>
<dbReference type="SUPFAM" id="SSF55136">
    <property type="entry name" value="Probable bacterial effector-binding domain"/>
    <property type="match status" value="1"/>
</dbReference>
<evidence type="ECO:0008006" key="3">
    <source>
        <dbReference type="Google" id="ProtNLM"/>
    </source>
</evidence>
<dbReference type="Proteomes" id="UP000029734">
    <property type="component" value="Unassembled WGS sequence"/>
</dbReference>
<dbReference type="STRING" id="268407.PWYN_12670"/>
<reference evidence="1 2" key="2">
    <citation type="submission" date="2014-10" db="EMBL/GenBank/DDBJ databases">
        <title>Comparative genomics of the Paenibacillus odorifer group.</title>
        <authorList>
            <person name="Tsai Y.-C."/>
            <person name="Martin N."/>
            <person name="Korlach J."/>
            <person name="Wiedmann M."/>
        </authorList>
    </citation>
    <scope>NUCLEOTIDE SEQUENCE [LARGE SCALE GENOMIC DNA]</scope>
    <source>
        <strain evidence="1 2">DSM 18334</strain>
    </source>
</reference>
<comment type="caution">
    <text evidence="1">The sequence shown here is derived from an EMBL/GenBank/DDBJ whole genome shotgun (WGS) entry which is preliminary data.</text>
</comment>
<gene>
    <name evidence="1" type="ORF">PWYN_12670</name>
</gene>
<proteinExistence type="predicted"/>
<keyword evidence="2" id="KW-1185">Reference proteome</keyword>
<name>A0A098MEX3_9BACL</name>
<dbReference type="AlphaFoldDB" id="A0A098MEX3"/>
<organism evidence="1 2">
    <name type="scientific">Paenibacillus wynnii</name>
    <dbReference type="NCBI Taxonomy" id="268407"/>
    <lineage>
        <taxon>Bacteria</taxon>
        <taxon>Bacillati</taxon>
        <taxon>Bacillota</taxon>
        <taxon>Bacilli</taxon>
        <taxon>Bacillales</taxon>
        <taxon>Paenibacillaceae</taxon>
        <taxon>Paenibacillus</taxon>
    </lineage>
</organism>
<sequence>MNERIYVGLTRYQWVNGQFATTYLLSVQVLSGKDLPQDLTYDRIPRSKYVVFTYIGGFHARNLTIKHLEQMWKCIENRRDSYHQSQPFHFEVINEDHVTEEYCEVEIYKLPEKKVE</sequence>
<dbReference type="Gene3D" id="3.20.80.10">
    <property type="entry name" value="Regulatory factor, effector binding domain"/>
    <property type="match status" value="1"/>
</dbReference>